<reference evidence="1" key="2">
    <citation type="submission" date="2023-06" db="EMBL/GenBank/DDBJ databases">
        <authorList>
            <person name="Ma L."/>
            <person name="Liu K.-W."/>
            <person name="Li Z."/>
            <person name="Hsiao Y.-Y."/>
            <person name="Qi Y."/>
            <person name="Fu T."/>
            <person name="Tang G."/>
            <person name="Zhang D."/>
            <person name="Sun W.-H."/>
            <person name="Liu D.-K."/>
            <person name="Li Y."/>
            <person name="Chen G.-Z."/>
            <person name="Liu X.-D."/>
            <person name="Liao X.-Y."/>
            <person name="Jiang Y.-T."/>
            <person name="Yu X."/>
            <person name="Hao Y."/>
            <person name="Huang J."/>
            <person name="Zhao X.-W."/>
            <person name="Ke S."/>
            <person name="Chen Y.-Y."/>
            <person name="Wu W.-L."/>
            <person name="Hsu J.-L."/>
            <person name="Lin Y.-F."/>
            <person name="Huang M.-D."/>
            <person name="Li C.-Y."/>
            <person name="Huang L."/>
            <person name="Wang Z.-W."/>
            <person name="Zhao X."/>
            <person name="Zhong W.-Y."/>
            <person name="Peng D.-H."/>
            <person name="Ahmad S."/>
            <person name="Lan S."/>
            <person name="Zhang J.-S."/>
            <person name="Tsai W.-C."/>
            <person name="Van De Peer Y."/>
            <person name="Liu Z.-J."/>
        </authorList>
    </citation>
    <scope>NUCLEOTIDE SEQUENCE</scope>
    <source>
        <strain evidence="1">SCP</strain>
        <tissue evidence="1">Leaves</tissue>
    </source>
</reference>
<protein>
    <submittedName>
        <fullName evidence="1">Uncharacterized protein</fullName>
    </submittedName>
</protein>
<dbReference type="EMBL" id="JAUJYN010000001">
    <property type="protein sequence ID" value="KAK1281325.1"/>
    <property type="molecule type" value="Genomic_DNA"/>
</dbReference>
<comment type="caution">
    <text evidence="1">The sequence shown here is derived from an EMBL/GenBank/DDBJ whole genome shotgun (WGS) entry which is preliminary data.</text>
</comment>
<sequence length="63" mass="6750">MSETSSLGMATCQDIMLGVAIGSFTQTSMFVEGNGQSNPSKSDEEFAWVKCGRRIANDTAVQK</sequence>
<name>A0AAV9BWY4_ACOGR</name>
<dbReference type="AlphaFoldDB" id="A0AAV9BWY4"/>
<reference evidence="1" key="1">
    <citation type="journal article" date="2023" name="Nat. Commun.">
        <title>Diploid and tetraploid genomes of Acorus and the evolution of monocots.</title>
        <authorList>
            <person name="Ma L."/>
            <person name="Liu K.W."/>
            <person name="Li Z."/>
            <person name="Hsiao Y.Y."/>
            <person name="Qi Y."/>
            <person name="Fu T."/>
            <person name="Tang G.D."/>
            <person name="Zhang D."/>
            <person name="Sun W.H."/>
            <person name="Liu D.K."/>
            <person name="Li Y."/>
            <person name="Chen G.Z."/>
            <person name="Liu X.D."/>
            <person name="Liao X.Y."/>
            <person name="Jiang Y.T."/>
            <person name="Yu X."/>
            <person name="Hao Y."/>
            <person name="Huang J."/>
            <person name="Zhao X.W."/>
            <person name="Ke S."/>
            <person name="Chen Y.Y."/>
            <person name="Wu W.L."/>
            <person name="Hsu J.L."/>
            <person name="Lin Y.F."/>
            <person name="Huang M.D."/>
            <person name="Li C.Y."/>
            <person name="Huang L."/>
            <person name="Wang Z.W."/>
            <person name="Zhao X."/>
            <person name="Zhong W.Y."/>
            <person name="Peng D.H."/>
            <person name="Ahmad S."/>
            <person name="Lan S."/>
            <person name="Zhang J.S."/>
            <person name="Tsai W.C."/>
            <person name="Van de Peer Y."/>
            <person name="Liu Z.J."/>
        </authorList>
    </citation>
    <scope>NUCLEOTIDE SEQUENCE</scope>
    <source>
        <strain evidence="1">SCP</strain>
    </source>
</reference>
<organism evidence="1 2">
    <name type="scientific">Acorus gramineus</name>
    <name type="common">Dwarf sweet flag</name>
    <dbReference type="NCBI Taxonomy" id="55184"/>
    <lineage>
        <taxon>Eukaryota</taxon>
        <taxon>Viridiplantae</taxon>
        <taxon>Streptophyta</taxon>
        <taxon>Embryophyta</taxon>
        <taxon>Tracheophyta</taxon>
        <taxon>Spermatophyta</taxon>
        <taxon>Magnoliopsida</taxon>
        <taxon>Liliopsida</taxon>
        <taxon>Acoraceae</taxon>
        <taxon>Acorus</taxon>
    </lineage>
</organism>
<proteinExistence type="predicted"/>
<accession>A0AAV9BWY4</accession>
<evidence type="ECO:0000313" key="2">
    <source>
        <dbReference type="Proteomes" id="UP001179952"/>
    </source>
</evidence>
<evidence type="ECO:0000313" key="1">
    <source>
        <dbReference type="EMBL" id="KAK1281325.1"/>
    </source>
</evidence>
<gene>
    <name evidence="1" type="ORF">QJS04_geneDACA004806</name>
</gene>
<dbReference type="Proteomes" id="UP001179952">
    <property type="component" value="Unassembled WGS sequence"/>
</dbReference>
<keyword evidence="2" id="KW-1185">Reference proteome</keyword>